<evidence type="ECO:0000259" key="3">
    <source>
        <dbReference type="Pfam" id="PF12849"/>
    </source>
</evidence>
<dbReference type="EMBL" id="JACHVB010000021">
    <property type="protein sequence ID" value="MBC2594288.1"/>
    <property type="molecule type" value="Genomic_DNA"/>
</dbReference>
<feature type="domain" description="PBP" evidence="3">
    <location>
        <begin position="29"/>
        <end position="267"/>
    </location>
</feature>
<evidence type="ECO:0000313" key="4">
    <source>
        <dbReference type="EMBL" id="MBC2594288.1"/>
    </source>
</evidence>
<evidence type="ECO:0000256" key="1">
    <source>
        <dbReference type="ARBA" id="ARBA00022729"/>
    </source>
</evidence>
<organism evidence="4 5">
    <name type="scientific">Ruficoccus amylovorans</name>
    <dbReference type="NCBI Taxonomy" id="1804625"/>
    <lineage>
        <taxon>Bacteria</taxon>
        <taxon>Pseudomonadati</taxon>
        <taxon>Verrucomicrobiota</taxon>
        <taxon>Opitutia</taxon>
        <taxon>Puniceicoccales</taxon>
        <taxon>Cerasicoccaceae</taxon>
        <taxon>Ruficoccus</taxon>
    </lineage>
</organism>
<dbReference type="RefSeq" id="WP_185675275.1">
    <property type="nucleotide sequence ID" value="NZ_JACHVB010000021.1"/>
</dbReference>
<feature type="chain" id="PRO_5032395435" evidence="2">
    <location>
        <begin position="31"/>
        <end position="293"/>
    </location>
</feature>
<keyword evidence="5" id="KW-1185">Reference proteome</keyword>
<sequence>MKPHRHRRFPPPGLLLLGAALLTAAIPASASDKIVVKGSDTLGARLMPRLKEEFIAMKKARGEEVTFEIAAEGSRTGITALIDGKADLAMSSRRLQSGELSTARARGVNLKAIPVGVDGIAVIVNADNPVEQLSPRQVEMIFTGDIDDWSGISPVSGRISTYTRSTSSGTYSLFQTLALHRRDYSDFSLKLAGNEQVAAEVAANPRAIGYVGLAFSHTPGVKVLPVDGKLPSSEDYPLARPLYFYVNVNATHTPVVQEFIDFILSPEGQAVVESVDFLPASRLKEMYPELAVD</sequence>
<keyword evidence="1 2" id="KW-0732">Signal</keyword>
<name>A0A842HE28_9BACT</name>
<dbReference type="Pfam" id="PF12849">
    <property type="entry name" value="PBP_like_2"/>
    <property type="match status" value="1"/>
</dbReference>
<dbReference type="AlphaFoldDB" id="A0A842HE28"/>
<dbReference type="InterPro" id="IPR050811">
    <property type="entry name" value="Phosphate_ABC_transporter"/>
</dbReference>
<dbReference type="InterPro" id="IPR024370">
    <property type="entry name" value="PBP_domain"/>
</dbReference>
<evidence type="ECO:0000256" key="2">
    <source>
        <dbReference type="SAM" id="SignalP"/>
    </source>
</evidence>
<dbReference type="CDD" id="cd13566">
    <property type="entry name" value="PBP2_phosphate"/>
    <property type="match status" value="1"/>
</dbReference>
<gene>
    <name evidence="4" type="ORF">H5P28_08440</name>
</gene>
<dbReference type="Gene3D" id="3.40.190.10">
    <property type="entry name" value="Periplasmic binding protein-like II"/>
    <property type="match status" value="2"/>
</dbReference>
<dbReference type="PANTHER" id="PTHR30570:SF1">
    <property type="entry name" value="PHOSPHATE-BINDING PROTEIN PSTS"/>
    <property type="match status" value="1"/>
</dbReference>
<proteinExistence type="predicted"/>
<dbReference type="Proteomes" id="UP000546464">
    <property type="component" value="Unassembled WGS sequence"/>
</dbReference>
<reference evidence="4 5" key="1">
    <citation type="submission" date="2020-07" db="EMBL/GenBank/DDBJ databases">
        <authorList>
            <person name="Feng X."/>
        </authorList>
    </citation>
    <scope>NUCLEOTIDE SEQUENCE [LARGE SCALE GENOMIC DNA]</scope>
    <source>
        <strain evidence="4 5">JCM31066</strain>
    </source>
</reference>
<dbReference type="SUPFAM" id="SSF53850">
    <property type="entry name" value="Periplasmic binding protein-like II"/>
    <property type="match status" value="1"/>
</dbReference>
<comment type="caution">
    <text evidence="4">The sequence shown here is derived from an EMBL/GenBank/DDBJ whole genome shotgun (WGS) entry which is preliminary data.</text>
</comment>
<evidence type="ECO:0000313" key="5">
    <source>
        <dbReference type="Proteomes" id="UP000546464"/>
    </source>
</evidence>
<dbReference type="PANTHER" id="PTHR30570">
    <property type="entry name" value="PERIPLASMIC PHOSPHATE BINDING COMPONENT OF PHOSPHATE ABC TRANSPORTER"/>
    <property type="match status" value="1"/>
</dbReference>
<protein>
    <submittedName>
        <fullName evidence="4">PstS family phosphate ABC transporter substrate-binding protein</fullName>
    </submittedName>
</protein>
<feature type="signal peptide" evidence="2">
    <location>
        <begin position="1"/>
        <end position="30"/>
    </location>
</feature>
<accession>A0A842HE28</accession>